<dbReference type="GO" id="GO:0005743">
    <property type="term" value="C:mitochondrial inner membrane"/>
    <property type="evidence" value="ECO:0007669"/>
    <property type="project" value="UniProtKB-SubCell"/>
</dbReference>
<dbReference type="PANTHER" id="PTHR13337:SF2">
    <property type="entry name" value="SUCCINATE DEHYDROGENASE [UBIQUINONE] CYTOCHROME B SMALL SUBUNIT, MITOCHONDRIAL"/>
    <property type="match status" value="1"/>
</dbReference>
<keyword evidence="11" id="KW-0408">Iron</keyword>
<comment type="subcellular location">
    <subcellularLocation>
        <location evidence="1 12">Mitochondrion inner membrane</location>
        <topology evidence="1 12">Multi-pass membrane protein</topology>
    </subcellularLocation>
</comment>
<dbReference type="PANTHER" id="PTHR13337">
    <property type="entry name" value="SUCCINATE DEHYDROGENASE"/>
    <property type="match status" value="1"/>
</dbReference>
<organism evidence="13 14">
    <name type="scientific">Exaiptasia diaphana</name>
    <name type="common">Tropical sea anemone</name>
    <name type="synonym">Aiptasia pulchella</name>
    <dbReference type="NCBI Taxonomy" id="2652724"/>
    <lineage>
        <taxon>Eukaryota</taxon>
        <taxon>Metazoa</taxon>
        <taxon>Cnidaria</taxon>
        <taxon>Anthozoa</taxon>
        <taxon>Hexacorallia</taxon>
        <taxon>Actiniaria</taxon>
        <taxon>Aiptasiidae</taxon>
        <taxon>Exaiptasia</taxon>
    </lineage>
</organism>
<keyword evidence="9 12" id="KW-0472">Membrane</keyword>
<accession>A0A913XD09</accession>
<proteinExistence type="inferred from homology"/>
<keyword evidence="12" id="KW-0249">Electron transport</keyword>
<dbReference type="GeneID" id="110241109"/>
<evidence type="ECO:0000256" key="6">
    <source>
        <dbReference type="ARBA" id="ARBA00022946"/>
    </source>
</evidence>
<evidence type="ECO:0000256" key="5">
    <source>
        <dbReference type="ARBA" id="ARBA00022792"/>
    </source>
</evidence>
<keyword evidence="6 12" id="KW-0809">Transit peptide</keyword>
<feature type="transmembrane region" description="Helical" evidence="12">
    <location>
        <begin position="130"/>
        <end position="148"/>
    </location>
</feature>
<evidence type="ECO:0000256" key="9">
    <source>
        <dbReference type="ARBA" id="ARBA00023136"/>
    </source>
</evidence>
<dbReference type="RefSeq" id="XP_020902609.1">
    <property type="nucleotide sequence ID" value="XM_021046950.2"/>
</dbReference>
<comment type="function">
    <text evidence="12">Membrane-anchoring subunit of succinate dehydrogenase (SDH) that is involved in complex II of the mitochondrial electron transport chain and is responsible for transferring electrons from succinate to ubiquinone (coenzyme Q).</text>
</comment>
<sequence length="163" mass="17870">MAAILFGRLCGRSSRFVISSTRPILASSSMTCFPTIQNQKVPLTKAIHSTSSNKKTTLEIAPSTASTHWILERGFSIALLALIPAGIFYPCAAVDWGLAICIPVHNHWGIHAILADYVNKGPKMPARARGIWLVLTVLQFMGLCYFNINDVGICQGIKMIWNI</sequence>
<evidence type="ECO:0000313" key="13">
    <source>
        <dbReference type="EnsemblMetazoa" id="XP_020902609.1"/>
    </source>
</evidence>
<protein>
    <recommendedName>
        <fullName evidence="12">Succinate dehydrogenase [ubiquinone] cytochrome b small subunit</fullName>
    </recommendedName>
</protein>
<keyword evidence="12" id="KW-0816">Tricarboxylic acid cycle</keyword>
<comment type="caution">
    <text evidence="12">Lacks conserved residue(s) required for the propagation of feature annotation.</text>
</comment>
<dbReference type="OMA" id="HHWTIER"/>
<keyword evidence="14" id="KW-1185">Reference proteome</keyword>
<keyword evidence="5 12" id="KW-0999">Mitochondrion inner membrane</keyword>
<dbReference type="EnsemblMetazoa" id="XM_021046950.2">
    <property type="protein sequence ID" value="XP_020902609.1"/>
    <property type="gene ID" value="LOC110241109"/>
</dbReference>
<evidence type="ECO:0000256" key="4">
    <source>
        <dbReference type="ARBA" id="ARBA00022692"/>
    </source>
</evidence>
<dbReference type="GO" id="GO:0046872">
    <property type="term" value="F:metal ion binding"/>
    <property type="evidence" value="ECO:0007669"/>
    <property type="project" value="UniProtKB-KW"/>
</dbReference>
<name>A0A913XD09_EXADI</name>
<evidence type="ECO:0000256" key="2">
    <source>
        <dbReference type="ARBA" id="ARBA00007294"/>
    </source>
</evidence>
<evidence type="ECO:0000256" key="10">
    <source>
        <dbReference type="PIRSR" id="PIRSR607992-1"/>
    </source>
</evidence>
<keyword evidence="12" id="KW-0349">Heme</keyword>
<comment type="similarity">
    <text evidence="2 12">Belongs to the CybS family.</text>
</comment>
<feature type="binding site" evidence="10">
    <location>
        <position position="117"/>
    </location>
    <ligand>
        <name>a ubiquinone</name>
        <dbReference type="ChEBI" id="CHEBI:16389"/>
        <note>ligand shared with IP/SDHB</note>
    </ligand>
</feature>
<dbReference type="InterPro" id="IPR007992">
    <property type="entry name" value="CybS"/>
</dbReference>
<dbReference type="Pfam" id="PF05328">
    <property type="entry name" value="CybS"/>
    <property type="match status" value="1"/>
</dbReference>
<reference evidence="13" key="1">
    <citation type="submission" date="2022-11" db="UniProtKB">
        <authorList>
            <consortium name="EnsemblMetazoa"/>
        </authorList>
    </citation>
    <scope>IDENTIFICATION</scope>
</reference>
<dbReference type="Gene3D" id="1.20.1300.10">
    <property type="entry name" value="Fumarate reductase/succinate dehydrogenase, transmembrane subunit"/>
    <property type="match status" value="1"/>
</dbReference>
<dbReference type="GO" id="GO:0006121">
    <property type="term" value="P:mitochondrial electron transport, succinate to ubiquinone"/>
    <property type="evidence" value="ECO:0007669"/>
    <property type="project" value="TreeGrafter"/>
</dbReference>
<dbReference type="OrthoDB" id="18577at2759"/>
<keyword evidence="8 12" id="KW-0496">Mitochondrion</keyword>
<evidence type="ECO:0000256" key="8">
    <source>
        <dbReference type="ARBA" id="ARBA00023128"/>
    </source>
</evidence>
<dbReference type="GO" id="GO:0006099">
    <property type="term" value="P:tricarboxylic acid cycle"/>
    <property type="evidence" value="ECO:0007669"/>
    <property type="project" value="UniProtKB-KW"/>
</dbReference>
<feature type="binding site" description="axial binding residue" evidence="11">
    <location>
        <position position="105"/>
    </location>
    <ligand>
        <name>heme b</name>
        <dbReference type="ChEBI" id="CHEBI:60344"/>
        <note>ligand shared with SDHC</note>
    </ligand>
    <ligandPart>
        <name>Fe</name>
        <dbReference type="ChEBI" id="CHEBI:18248"/>
    </ligandPart>
</feature>
<evidence type="ECO:0000256" key="1">
    <source>
        <dbReference type="ARBA" id="ARBA00004448"/>
    </source>
</evidence>
<evidence type="ECO:0000256" key="3">
    <source>
        <dbReference type="ARBA" id="ARBA00022448"/>
    </source>
</evidence>
<keyword evidence="7 12" id="KW-1133">Transmembrane helix</keyword>
<dbReference type="AlphaFoldDB" id="A0A913XD09"/>
<evidence type="ECO:0000256" key="7">
    <source>
        <dbReference type="ARBA" id="ARBA00022989"/>
    </source>
</evidence>
<dbReference type="InterPro" id="IPR034804">
    <property type="entry name" value="SQR/QFR_C/D"/>
</dbReference>
<dbReference type="KEGG" id="epa:110241109"/>
<dbReference type="GO" id="GO:0020037">
    <property type="term" value="F:heme binding"/>
    <property type="evidence" value="ECO:0007669"/>
    <property type="project" value="TreeGrafter"/>
</dbReference>
<keyword evidence="11 12" id="KW-0479">Metal-binding</keyword>
<keyword evidence="4 12" id="KW-0812">Transmembrane</keyword>
<dbReference type="Proteomes" id="UP000887567">
    <property type="component" value="Unplaced"/>
</dbReference>
<evidence type="ECO:0000256" key="11">
    <source>
        <dbReference type="PIRSR" id="PIRSR607992-2"/>
    </source>
</evidence>
<evidence type="ECO:0000313" key="14">
    <source>
        <dbReference type="Proteomes" id="UP000887567"/>
    </source>
</evidence>
<keyword evidence="3 12" id="KW-0813">Transport</keyword>
<evidence type="ECO:0000256" key="12">
    <source>
        <dbReference type="RuleBase" id="RU364031"/>
    </source>
</evidence>
<dbReference type="GO" id="GO:0048039">
    <property type="term" value="F:ubiquinone binding"/>
    <property type="evidence" value="ECO:0007669"/>
    <property type="project" value="TreeGrafter"/>
</dbReference>